<feature type="region of interest" description="Disordered" evidence="1">
    <location>
        <begin position="123"/>
        <end position="147"/>
    </location>
</feature>
<feature type="compositionally biased region" description="Low complexity" evidence="1">
    <location>
        <begin position="123"/>
        <end position="139"/>
    </location>
</feature>
<evidence type="ECO:0000256" key="1">
    <source>
        <dbReference type="SAM" id="MobiDB-lite"/>
    </source>
</evidence>
<name>A0AAX6FBH9_IRIPA</name>
<dbReference type="AlphaFoldDB" id="A0AAX6FBH9"/>
<protein>
    <submittedName>
        <fullName evidence="2">WRKY transcription factor 50</fullName>
    </submittedName>
</protein>
<evidence type="ECO:0000313" key="3">
    <source>
        <dbReference type="Proteomes" id="UP001140949"/>
    </source>
</evidence>
<keyword evidence="3" id="KW-1185">Reference proteome</keyword>
<dbReference type="EMBL" id="JANAVB010030220">
    <property type="protein sequence ID" value="KAJ6813579.1"/>
    <property type="molecule type" value="Genomic_DNA"/>
</dbReference>
<reference evidence="2" key="2">
    <citation type="submission" date="2023-04" db="EMBL/GenBank/DDBJ databases">
        <authorList>
            <person name="Bruccoleri R.E."/>
            <person name="Oakeley E.J."/>
            <person name="Faust A.-M."/>
            <person name="Dessus-Babus S."/>
            <person name="Altorfer M."/>
            <person name="Burckhardt D."/>
            <person name="Oertli M."/>
            <person name="Naumann U."/>
            <person name="Petersen F."/>
            <person name="Wong J."/>
        </authorList>
    </citation>
    <scope>NUCLEOTIDE SEQUENCE</scope>
    <source>
        <strain evidence="2">GSM-AAB239-AS_SAM_17_03QT</strain>
        <tissue evidence="2">Leaf</tissue>
    </source>
</reference>
<reference evidence="2" key="1">
    <citation type="journal article" date="2023" name="GigaByte">
        <title>Genome assembly of the bearded iris, Iris pallida Lam.</title>
        <authorList>
            <person name="Bruccoleri R.E."/>
            <person name="Oakeley E.J."/>
            <person name="Faust A.M.E."/>
            <person name="Altorfer M."/>
            <person name="Dessus-Babus S."/>
            <person name="Burckhardt D."/>
            <person name="Oertli M."/>
            <person name="Naumann U."/>
            <person name="Petersen F."/>
            <person name="Wong J."/>
        </authorList>
    </citation>
    <scope>NUCLEOTIDE SEQUENCE</scope>
    <source>
        <strain evidence="2">GSM-AAB239-AS_SAM_17_03QT</strain>
    </source>
</reference>
<dbReference type="Proteomes" id="UP001140949">
    <property type="component" value="Unassembled WGS sequence"/>
</dbReference>
<gene>
    <name evidence="2" type="ORF">M6B38_142155</name>
</gene>
<comment type="caution">
    <text evidence="2">The sequence shown here is derived from an EMBL/GenBank/DDBJ whole genome shotgun (WGS) entry which is preliminary data.</text>
</comment>
<proteinExistence type="predicted"/>
<organism evidence="2 3">
    <name type="scientific">Iris pallida</name>
    <name type="common">Sweet iris</name>
    <dbReference type="NCBI Taxonomy" id="29817"/>
    <lineage>
        <taxon>Eukaryota</taxon>
        <taxon>Viridiplantae</taxon>
        <taxon>Streptophyta</taxon>
        <taxon>Embryophyta</taxon>
        <taxon>Tracheophyta</taxon>
        <taxon>Spermatophyta</taxon>
        <taxon>Magnoliopsida</taxon>
        <taxon>Liliopsida</taxon>
        <taxon>Asparagales</taxon>
        <taxon>Iridaceae</taxon>
        <taxon>Iridoideae</taxon>
        <taxon>Irideae</taxon>
        <taxon>Iris</taxon>
    </lineage>
</organism>
<evidence type="ECO:0000313" key="2">
    <source>
        <dbReference type="EMBL" id="KAJ6813579.1"/>
    </source>
</evidence>
<sequence length="147" mass="15396">MAAVDYATFTARYMMADDFLPFDHEYSSSSPPSAPYFDILSDYMILLDDQYPSAAPAVLPPISTGFIPSSSWQPPHAGRVVSPPLQVADFGGSTSYSTAAAAAAAGGGGGGGQFHMTCSQLASGSSSSRISNRQSCGSRSRSRRRVN</sequence>
<accession>A0AAX6FBH9</accession>